<dbReference type="EMBL" id="CP058561">
    <property type="protein sequence ID" value="QUH31802.1"/>
    <property type="molecule type" value="Genomic_DNA"/>
</dbReference>
<evidence type="ECO:0000256" key="1">
    <source>
        <dbReference type="SAM" id="SignalP"/>
    </source>
</evidence>
<keyword evidence="3" id="KW-1185">Reference proteome</keyword>
<gene>
    <name evidence="2" type="ORF">HYG85_23850</name>
</gene>
<proteinExistence type="predicted"/>
<sequence>MKKQVFAKQVLILCLLLGIMFTHEGVVYAANANDVDCYAYQNDNDIVASISGIGGKDCIIAIKYYDGNDTYLKTKAYYREQVDRFKIYDRIPWNADHAIVQFYLNEVEVGYRYIHLD</sequence>
<reference evidence="2 3" key="1">
    <citation type="submission" date="2020-07" db="EMBL/GenBank/DDBJ databases">
        <title>Vallitalea guaymasensis genome.</title>
        <authorList>
            <person name="Postec A."/>
        </authorList>
    </citation>
    <scope>NUCLEOTIDE SEQUENCE [LARGE SCALE GENOMIC DNA]</scope>
    <source>
        <strain evidence="2 3">Ra1766G1</strain>
    </source>
</reference>
<evidence type="ECO:0008006" key="4">
    <source>
        <dbReference type="Google" id="ProtNLM"/>
    </source>
</evidence>
<organism evidence="2 3">
    <name type="scientific">Vallitalea guaymasensis</name>
    <dbReference type="NCBI Taxonomy" id="1185412"/>
    <lineage>
        <taxon>Bacteria</taxon>
        <taxon>Bacillati</taxon>
        <taxon>Bacillota</taxon>
        <taxon>Clostridia</taxon>
        <taxon>Lachnospirales</taxon>
        <taxon>Vallitaleaceae</taxon>
        <taxon>Vallitalea</taxon>
    </lineage>
</organism>
<protein>
    <recommendedName>
        <fullName evidence="4">Secreted protein</fullName>
    </recommendedName>
</protein>
<evidence type="ECO:0000313" key="2">
    <source>
        <dbReference type="EMBL" id="QUH31802.1"/>
    </source>
</evidence>
<dbReference type="AlphaFoldDB" id="A0A8J8MF28"/>
<keyword evidence="1" id="KW-0732">Signal</keyword>
<dbReference type="Proteomes" id="UP000677305">
    <property type="component" value="Chromosome"/>
</dbReference>
<feature type="chain" id="PRO_5035225265" description="Secreted protein" evidence="1">
    <location>
        <begin position="30"/>
        <end position="117"/>
    </location>
</feature>
<accession>A0A8J8MF28</accession>
<feature type="signal peptide" evidence="1">
    <location>
        <begin position="1"/>
        <end position="29"/>
    </location>
</feature>
<evidence type="ECO:0000313" key="3">
    <source>
        <dbReference type="Proteomes" id="UP000677305"/>
    </source>
</evidence>
<dbReference type="RefSeq" id="WP_212691732.1">
    <property type="nucleotide sequence ID" value="NZ_CP058561.1"/>
</dbReference>
<name>A0A8J8MF28_9FIRM</name>
<dbReference type="KEGG" id="vgu:HYG85_23850"/>